<feature type="domain" description="Phosphotyrosine protein phosphatase I" evidence="2">
    <location>
        <begin position="1"/>
        <end position="122"/>
    </location>
</feature>
<name>A0A2Z4AF55_9BACT</name>
<evidence type="ECO:0000259" key="2">
    <source>
        <dbReference type="SMART" id="SM00226"/>
    </source>
</evidence>
<dbReference type="InterPro" id="IPR023485">
    <property type="entry name" value="Ptyr_pPase"/>
</dbReference>
<dbReference type="Gene3D" id="3.40.50.2300">
    <property type="match status" value="1"/>
</dbReference>
<evidence type="ECO:0000313" key="3">
    <source>
        <dbReference type="EMBL" id="AWT59586.1"/>
    </source>
</evidence>
<reference evidence="3 4" key="1">
    <citation type="submission" date="2018-06" db="EMBL/GenBank/DDBJ databases">
        <title>Draft Genome Sequence of a Novel Marine Bacterium Related to the Verrucomicrobia.</title>
        <authorList>
            <person name="Vosseberg J."/>
            <person name="Martijn J."/>
            <person name="Ettema T.J.G."/>
        </authorList>
    </citation>
    <scope>NUCLEOTIDE SEQUENCE [LARGE SCALE GENOMIC DNA]</scope>
    <source>
        <strain evidence="3">TARA_B100001123</strain>
    </source>
</reference>
<organism evidence="3 4">
    <name type="scientific">Candidatus Moanibacter tarae</name>
    <dbReference type="NCBI Taxonomy" id="2200854"/>
    <lineage>
        <taxon>Bacteria</taxon>
        <taxon>Pseudomonadati</taxon>
        <taxon>Verrucomicrobiota</taxon>
        <taxon>Opitutia</taxon>
        <taxon>Puniceicoccales</taxon>
        <taxon>Puniceicoccales incertae sedis</taxon>
        <taxon>Candidatus Moanibacter</taxon>
    </lineage>
</organism>
<keyword evidence="1" id="KW-0059">Arsenical resistance</keyword>
<evidence type="ECO:0000313" key="4">
    <source>
        <dbReference type="Proteomes" id="UP000247465"/>
    </source>
</evidence>
<dbReference type="GO" id="GO:0046685">
    <property type="term" value="P:response to arsenic-containing substance"/>
    <property type="evidence" value="ECO:0007669"/>
    <property type="project" value="UniProtKB-KW"/>
</dbReference>
<dbReference type="Proteomes" id="UP000247465">
    <property type="component" value="Chromosome"/>
</dbReference>
<dbReference type="AlphaFoldDB" id="A0A2Z4AF55"/>
<dbReference type="CDD" id="cd16345">
    <property type="entry name" value="LMWP_ArsC"/>
    <property type="match status" value="1"/>
</dbReference>
<evidence type="ECO:0000256" key="1">
    <source>
        <dbReference type="ARBA" id="ARBA00022849"/>
    </source>
</evidence>
<dbReference type="EC" id="1.20.4.4" evidence="3"/>
<protein>
    <submittedName>
        <fullName evidence="3">Arsenate reductase</fullName>
        <ecNumber evidence="3">1.20.4.4</ecNumber>
    </submittedName>
</protein>
<dbReference type="PANTHER" id="PTHR43428">
    <property type="entry name" value="ARSENATE REDUCTASE"/>
    <property type="match status" value="1"/>
</dbReference>
<dbReference type="SUPFAM" id="SSF52788">
    <property type="entry name" value="Phosphotyrosine protein phosphatases I"/>
    <property type="match status" value="1"/>
</dbReference>
<dbReference type="GO" id="GO:0030612">
    <property type="term" value="F:arsenate reductase (thioredoxin) activity"/>
    <property type="evidence" value="ECO:0007669"/>
    <property type="project" value="UniProtKB-EC"/>
</dbReference>
<dbReference type="Pfam" id="PF01451">
    <property type="entry name" value="LMWPc"/>
    <property type="match status" value="1"/>
</dbReference>
<dbReference type="KEGG" id="mtar:DF168_00778"/>
<sequence>MAEAWANALYPLSLKAQSAGLEPGTINPYVIRAMAEVNIDISKSSPTPLVNVIMTKSIFNYVITVCDESSSGKCPVFPSSSTKLHWNFPDPSKFIGNEEQVMKDVRKIRDSIKDKVSEFGKKIMYKK</sequence>
<dbReference type="SMART" id="SM00226">
    <property type="entry name" value="LMWPc"/>
    <property type="match status" value="1"/>
</dbReference>
<gene>
    <name evidence="3" type="primary">arsC</name>
    <name evidence="3" type="ORF">DF168_00778</name>
</gene>
<keyword evidence="3" id="KW-0560">Oxidoreductase</keyword>
<proteinExistence type="predicted"/>
<dbReference type="EMBL" id="CP029803">
    <property type="protein sequence ID" value="AWT59586.1"/>
    <property type="molecule type" value="Genomic_DNA"/>
</dbReference>
<accession>A0A2Z4AF55</accession>
<dbReference type="PANTHER" id="PTHR43428:SF1">
    <property type="entry name" value="ARSENATE REDUCTASE"/>
    <property type="match status" value="1"/>
</dbReference>
<dbReference type="InterPro" id="IPR036196">
    <property type="entry name" value="Ptyr_pPase_sf"/>
</dbReference>